<proteinExistence type="predicted"/>
<organism evidence="3 4">
    <name type="scientific">Ciceribacter selenitireducens ATCC BAA-1503</name>
    <dbReference type="NCBI Taxonomy" id="1336235"/>
    <lineage>
        <taxon>Bacteria</taxon>
        <taxon>Pseudomonadati</taxon>
        <taxon>Pseudomonadota</taxon>
        <taxon>Alphaproteobacteria</taxon>
        <taxon>Hyphomicrobiales</taxon>
        <taxon>Rhizobiaceae</taxon>
        <taxon>Ciceribacter</taxon>
    </lineage>
</organism>
<keyword evidence="1" id="KW-1133">Transmembrane helix</keyword>
<keyword evidence="1" id="KW-0812">Transmembrane</keyword>
<name>A0A376A922_9HYPH</name>
<feature type="transmembrane region" description="Helical" evidence="1">
    <location>
        <begin position="66"/>
        <end position="93"/>
    </location>
</feature>
<feature type="transmembrane region" description="Helical" evidence="1">
    <location>
        <begin position="156"/>
        <end position="175"/>
    </location>
</feature>
<dbReference type="InterPro" id="IPR025565">
    <property type="entry name" value="DUF4328"/>
</dbReference>
<sequence>MSQSRIIPAKSLAGGLAWARRAWTVTACASGAMLALTAGFYLYLAFVSYVVEKTGSAFRTGAESPLFQMVLAVSGPFDLCLAVLQLLTILFFLRWIWLSVKLARAIRRDSVRYTPWVAVLGFLVPIANLWMTIYTLKDIEAFSAGQEERPPPAFPWYPTGMVLSGVLVLGLWRIVSAAPLDGFSDPAASQRLMQIAAFGAIAHLVLLMLTHAYMHLVLPGQELALRELAEAEGPTSPSEEGTAAP</sequence>
<dbReference type="Proteomes" id="UP000254764">
    <property type="component" value="Unassembled WGS sequence"/>
</dbReference>
<dbReference type="OrthoDB" id="8403701at2"/>
<evidence type="ECO:0000256" key="1">
    <source>
        <dbReference type="SAM" id="Phobius"/>
    </source>
</evidence>
<dbReference type="EMBL" id="UEYP01000010">
    <property type="protein sequence ID" value="SSC64295.1"/>
    <property type="molecule type" value="Genomic_DNA"/>
</dbReference>
<feature type="transmembrane region" description="Helical" evidence="1">
    <location>
        <begin position="195"/>
        <end position="214"/>
    </location>
</feature>
<feature type="domain" description="DUF4328" evidence="2">
    <location>
        <begin position="78"/>
        <end position="209"/>
    </location>
</feature>
<protein>
    <recommendedName>
        <fullName evidence="2">DUF4328 domain-containing protein</fullName>
    </recommendedName>
</protein>
<feature type="transmembrane region" description="Helical" evidence="1">
    <location>
        <begin position="21"/>
        <end position="46"/>
    </location>
</feature>
<evidence type="ECO:0000259" key="2">
    <source>
        <dbReference type="Pfam" id="PF14219"/>
    </source>
</evidence>
<evidence type="ECO:0000313" key="4">
    <source>
        <dbReference type="Proteomes" id="UP000254764"/>
    </source>
</evidence>
<keyword evidence="4" id="KW-1185">Reference proteome</keyword>
<dbReference type="Pfam" id="PF14219">
    <property type="entry name" value="DUF4328"/>
    <property type="match status" value="1"/>
</dbReference>
<dbReference type="STRING" id="1336235.GCA_000518785_02569"/>
<accession>A0A376A922</accession>
<dbReference type="RefSeq" id="WP_115671485.1">
    <property type="nucleotide sequence ID" value="NZ_UEYP01000010.1"/>
</dbReference>
<evidence type="ECO:0000313" key="3">
    <source>
        <dbReference type="EMBL" id="SSC64295.1"/>
    </source>
</evidence>
<keyword evidence="1" id="KW-0472">Membrane</keyword>
<gene>
    <name evidence="3" type="ORF">RHIZ70_3</name>
</gene>
<feature type="transmembrane region" description="Helical" evidence="1">
    <location>
        <begin position="113"/>
        <end position="136"/>
    </location>
</feature>
<dbReference type="AlphaFoldDB" id="A0A376A922"/>
<reference evidence="4" key="1">
    <citation type="submission" date="2018-07" db="EMBL/GenBank/DDBJ databases">
        <authorList>
            <person name="Peiro R."/>
            <person name="Begona"/>
            <person name="Cbmso G."/>
            <person name="Lopez M."/>
            <person name="Gonzalez S."/>
        </authorList>
    </citation>
    <scope>NUCLEOTIDE SEQUENCE [LARGE SCALE GENOMIC DNA]</scope>
</reference>